<comment type="caution">
    <text evidence="1">The sequence shown here is derived from an EMBL/GenBank/DDBJ whole genome shotgun (WGS) entry which is preliminary data.</text>
</comment>
<protein>
    <submittedName>
        <fullName evidence="1">Uncharacterized protein</fullName>
    </submittedName>
</protein>
<sequence>MLGPPVVWLGMLPATFPCSPAVEDYIADNEFLARSKRLHHCDPCVANIITDPETIKRIPNGSGTMVTVCTALSDWSYKLLPMSKTSGYIKWRDIWEEMVGKISPAYLKVLRAGKDLREMFDYSRSIKPCWGTYRWGYDLR</sequence>
<evidence type="ECO:0000313" key="2">
    <source>
        <dbReference type="Proteomes" id="UP000518752"/>
    </source>
</evidence>
<proteinExistence type="predicted"/>
<dbReference type="AlphaFoldDB" id="A0A8H5HYZ7"/>
<dbReference type="EMBL" id="JAACJN010000007">
    <property type="protein sequence ID" value="KAF5392027.1"/>
    <property type="molecule type" value="Genomic_DNA"/>
</dbReference>
<keyword evidence="2" id="KW-1185">Reference proteome</keyword>
<evidence type="ECO:0000313" key="1">
    <source>
        <dbReference type="EMBL" id="KAF5392027.1"/>
    </source>
</evidence>
<accession>A0A8H5HYZ7</accession>
<gene>
    <name evidence="1" type="ORF">D9757_003270</name>
</gene>
<name>A0A8H5HYZ7_9AGAR</name>
<dbReference type="OrthoDB" id="10003767at2759"/>
<reference evidence="1 2" key="1">
    <citation type="journal article" date="2020" name="ISME J.">
        <title>Uncovering the hidden diversity of litter-decomposition mechanisms in mushroom-forming fungi.</title>
        <authorList>
            <person name="Floudas D."/>
            <person name="Bentzer J."/>
            <person name="Ahren D."/>
            <person name="Johansson T."/>
            <person name="Persson P."/>
            <person name="Tunlid A."/>
        </authorList>
    </citation>
    <scope>NUCLEOTIDE SEQUENCE [LARGE SCALE GENOMIC DNA]</scope>
    <source>
        <strain evidence="1 2">CBS 406.79</strain>
    </source>
</reference>
<organism evidence="1 2">
    <name type="scientific">Collybiopsis confluens</name>
    <dbReference type="NCBI Taxonomy" id="2823264"/>
    <lineage>
        <taxon>Eukaryota</taxon>
        <taxon>Fungi</taxon>
        <taxon>Dikarya</taxon>
        <taxon>Basidiomycota</taxon>
        <taxon>Agaricomycotina</taxon>
        <taxon>Agaricomycetes</taxon>
        <taxon>Agaricomycetidae</taxon>
        <taxon>Agaricales</taxon>
        <taxon>Marasmiineae</taxon>
        <taxon>Omphalotaceae</taxon>
        <taxon>Collybiopsis</taxon>
    </lineage>
</organism>
<dbReference type="Proteomes" id="UP000518752">
    <property type="component" value="Unassembled WGS sequence"/>
</dbReference>